<reference evidence="1" key="1">
    <citation type="journal article" date="2014" name="Nat. Commun.">
        <title>The emerging biofuel crop Camelina sativa retains a highly undifferentiated hexaploid genome structure.</title>
        <authorList>
            <person name="Kagale S."/>
            <person name="Koh C."/>
            <person name="Nixon J."/>
            <person name="Bollina V."/>
            <person name="Clarke W.E."/>
            <person name="Tuteja R."/>
            <person name="Spillane C."/>
            <person name="Robinson S.J."/>
            <person name="Links M.G."/>
            <person name="Clarke C."/>
            <person name="Higgins E.E."/>
            <person name="Huebert T."/>
            <person name="Sharpe A.G."/>
            <person name="Parkin I.A."/>
        </authorList>
    </citation>
    <scope>NUCLEOTIDE SEQUENCE [LARGE SCALE GENOMIC DNA]</scope>
    <source>
        <strain evidence="1">cv. DH55</strain>
    </source>
</reference>
<accession>A0ABM0W9B0</accession>
<protein>
    <submittedName>
        <fullName evidence="2">Uncharacterized protein LOC104747598</fullName>
    </submittedName>
</protein>
<evidence type="ECO:0000313" key="2">
    <source>
        <dbReference type="RefSeq" id="XP_010467560.1"/>
    </source>
</evidence>
<gene>
    <name evidence="2" type="primary">LOC104747598</name>
</gene>
<reference evidence="2" key="2">
    <citation type="submission" date="2025-08" db="UniProtKB">
        <authorList>
            <consortium name="RefSeq"/>
        </authorList>
    </citation>
    <scope>IDENTIFICATION</scope>
    <source>
        <tissue evidence="2">Leaf</tissue>
    </source>
</reference>
<sequence length="191" mass="21746">MGDLRLVEQMEALSNLGLPTWGSEKIMPEEFPQYTKDPGFFESFEAALYWMPEEKVVEVFKSATANPRCVDNNKIYGDTEGLDFDFKEYFSRIPEADDWFRLKEMEPDALPIASRTSGEVNMNSYTLVENMMNVDKWKSLFSSIVVDASMVSAVAPNVKDIRDFAEVEIKAEIQALCPWCVRDSLHSVGQC</sequence>
<dbReference type="GeneID" id="104747598"/>
<keyword evidence="1" id="KW-1185">Reference proteome</keyword>
<dbReference type="Proteomes" id="UP000694864">
    <property type="component" value="Chromosome 15"/>
</dbReference>
<dbReference type="RefSeq" id="XP_010467560.1">
    <property type="nucleotide sequence ID" value="XM_010469258.2"/>
</dbReference>
<proteinExistence type="predicted"/>
<evidence type="ECO:0000313" key="1">
    <source>
        <dbReference type="Proteomes" id="UP000694864"/>
    </source>
</evidence>
<name>A0ABM0W9B0_CAMSA</name>
<organism evidence="1 2">
    <name type="scientific">Camelina sativa</name>
    <name type="common">False flax</name>
    <name type="synonym">Myagrum sativum</name>
    <dbReference type="NCBI Taxonomy" id="90675"/>
    <lineage>
        <taxon>Eukaryota</taxon>
        <taxon>Viridiplantae</taxon>
        <taxon>Streptophyta</taxon>
        <taxon>Embryophyta</taxon>
        <taxon>Tracheophyta</taxon>
        <taxon>Spermatophyta</taxon>
        <taxon>Magnoliopsida</taxon>
        <taxon>eudicotyledons</taxon>
        <taxon>Gunneridae</taxon>
        <taxon>Pentapetalae</taxon>
        <taxon>rosids</taxon>
        <taxon>malvids</taxon>
        <taxon>Brassicales</taxon>
        <taxon>Brassicaceae</taxon>
        <taxon>Camelineae</taxon>
        <taxon>Camelina</taxon>
    </lineage>
</organism>